<sequence length="218" mass="25454">MTFIFSYISCGFVTTTLYQRYLKHGFDLVDYVLMKIRQTVNVVNPVTTGNFANCQTRFDGSKHSDVTEFIDAIEIFKNCMNITEENSLCGLPMLLYELFASEQDSKTPTDVFVCKSRALLAQLPRNTLSESIQLDMVYGLLHRRIREKVSREKIETFTDLLNQARLLEEAYPEDSQTRVYKTDDKRHRCNYCKNYGHSKDVENCPQNKSKYQQIHLNR</sequence>
<name>A0AAN7PJI1_9COLE</name>
<proteinExistence type="predicted"/>
<comment type="caution">
    <text evidence="1">The sequence shown here is derived from an EMBL/GenBank/DDBJ whole genome shotgun (WGS) entry which is preliminary data.</text>
</comment>
<evidence type="ECO:0000313" key="1">
    <source>
        <dbReference type="EMBL" id="KAK4887828.1"/>
    </source>
</evidence>
<dbReference type="Proteomes" id="UP001353858">
    <property type="component" value="Unassembled WGS sequence"/>
</dbReference>
<reference evidence="2" key="1">
    <citation type="submission" date="2023-01" db="EMBL/GenBank/DDBJ databases">
        <title>Key to firefly adult light organ development and bioluminescence: homeobox transcription factors regulate luciferase expression and transportation to peroxisome.</title>
        <authorList>
            <person name="Fu X."/>
        </authorList>
    </citation>
    <scope>NUCLEOTIDE SEQUENCE [LARGE SCALE GENOMIC DNA]</scope>
</reference>
<protein>
    <submittedName>
        <fullName evidence="1">Uncharacterized protein</fullName>
    </submittedName>
</protein>
<organism evidence="1 2">
    <name type="scientific">Aquatica leii</name>
    <dbReference type="NCBI Taxonomy" id="1421715"/>
    <lineage>
        <taxon>Eukaryota</taxon>
        <taxon>Metazoa</taxon>
        <taxon>Ecdysozoa</taxon>
        <taxon>Arthropoda</taxon>
        <taxon>Hexapoda</taxon>
        <taxon>Insecta</taxon>
        <taxon>Pterygota</taxon>
        <taxon>Neoptera</taxon>
        <taxon>Endopterygota</taxon>
        <taxon>Coleoptera</taxon>
        <taxon>Polyphaga</taxon>
        <taxon>Elateriformia</taxon>
        <taxon>Elateroidea</taxon>
        <taxon>Lampyridae</taxon>
        <taxon>Luciolinae</taxon>
        <taxon>Aquatica</taxon>
    </lineage>
</organism>
<gene>
    <name evidence="1" type="ORF">RN001_004099</name>
</gene>
<dbReference type="AlphaFoldDB" id="A0AAN7PJI1"/>
<accession>A0AAN7PJI1</accession>
<keyword evidence="2" id="KW-1185">Reference proteome</keyword>
<dbReference type="EMBL" id="JARPUR010000001">
    <property type="protein sequence ID" value="KAK4887828.1"/>
    <property type="molecule type" value="Genomic_DNA"/>
</dbReference>
<evidence type="ECO:0000313" key="2">
    <source>
        <dbReference type="Proteomes" id="UP001353858"/>
    </source>
</evidence>